<organism evidence="2 3">
    <name type="scientific">Porites evermanni</name>
    <dbReference type="NCBI Taxonomy" id="104178"/>
    <lineage>
        <taxon>Eukaryota</taxon>
        <taxon>Metazoa</taxon>
        <taxon>Cnidaria</taxon>
        <taxon>Anthozoa</taxon>
        <taxon>Hexacorallia</taxon>
        <taxon>Scleractinia</taxon>
        <taxon>Fungiina</taxon>
        <taxon>Poritidae</taxon>
        <taxon>Porites</taxon>
    </lineage>
</organism>
<feature type="compositionally biased region" description="Acidic residues" evidence="1">
    <location>
        <begin position="369"/>
        <end position="379"/>
    </location>
</feature>
<dbReference type="InterPro" id="IPR023238">
    <property type="entry name" value="FAM175"/>
</dbReference>
<accession>A0ABN8M9B7</accession>
<reference evidence="2 3" key="1">
    <citation type="submission" date="2022-05" db="EMBL/GenBank/DDBJ databases">
        <authorList>
            <consortium name="Genoscope - CEA"/>
            <person name="William W."/>
        </authorList>
    </citation>
    <scope>NUCLEOTIDE SEQUENCE [LARGE SCALE GENOMIC DNA]</scope>
</reference>
<dbReference type="CDD" id="cd23519">
    <property type="entry name" value="Abraxas-like_domain"/>
    <property type="match status" value="1"/>
</dbReference>
<keyword evidence="3" id="KW-1185">Reference proteome</keyword>
<evidence type="ECO:0008006" key="4">
    <source>
        <dbReference type="Google" id="ProtNLM"/>
    </source>
</evidence>
<dbReference type="Proteomes" id="UP001159427">
    <property type="component" value="Unassembled WGS sequence"/>
</dbReference>
<dbReference type="PRINTS" id="PR02051">
    <property type="entry name" value="PROTEINF175"/>
</dbReference>
<evidence type="ECO:0000313" key="2">
    <source>
        <dbReference type="EMBL" id="CAH3024606.1"/>
    </source>
</evidence>
<sequence>MEVCISGCVFSSLVYELENSRGDVEGLLLGEINSRIVNTVTDSQSENLRHERVATIQGFVPFGKVHRFYTGVGQIVDDTVSEELNNDNGKTVQKVIGWFKFRRNTQSLVSMRERFIHHNLIEKFNFTPAKEFIMAVFTASMSRDMSTHKLDYSFCCSSHRGGLFEPVHVQILNLGDTSHSEYRLNSLSAQATSNLFYEVVDSYRNDFVDDKGCLHQSTNMHGMYITMMRKLQDLVELVKMSETSVSSLTEDVESRKKEVERCRLELASKSESCEVDNRKPVQPHPVPTQSNQDIENDFKTVSKGGSGISTESKRKEDLISFDDNDVMETNNQSDIPDEKTNVQINIETRSLSRRKQKTPARVVSLATADADDDLTDDETQTYSLDDNVKGSGPNYEETFSKNLTMESSSPVF</sequence>
<evidence type="ECO:0000256" key="1">
    <source>
        <dbReference type="SAM" id="MobiDB-lite"/>
    </source>
</evidence>
<feature type="compositionally biased region" description="Polar residues" evidence="1">
    <location>
        <begin position="400"/>
        <end position="412"/>
    </location>
</feature>
<dbReference type="PANTHER" id="PTHR31728:SF5">
    <property type="entry name" value="OS07G0540200 PROTEIN"/>
    <property type="match status" value="1"/>
</dbReference>
<feature type="region of interest" description="Disordered" evidence="1">
    <location>
        <begin position="369"/>
        <end position="412"/>
    </location>
</feature>
<dbReference type="EMBL" id="CALNXI010000310">
    <property type="protein sequence ID" value="CAH3024606.1"/>
    <property type="molecule type" value="Genomic_DNA"/>
</dbReference>
<evidence type="ECO:0000313" key="3">
    <source>
        <dbReference type="Proteomes" id="UP001159427"/>
    </source>
</evidence>
<name>A0ABN8M9B7_9CNID</name>
<dbReference type="PANTHER" id="PTHR31728">
    <property type="entry name" value="ABRAXAS FAMILY MEMBER"/>
    <property type="match status" value="1"/>
</dbReference>
<gene>
    <name evidence="2" type="ORF">PEVE_00023385</name>
</gene>
<proteinExistence type="predicted"/>
<comment type="caution">
    <text evidence="2">The sequence shown here is derived from an EMBL/GenBank/DDBJ whole genome shotgun (WGS) entry which is preliminary data.</text>
</comment>
<protein>
    <recommendedName>
        <fullName evidence="4">BRISC complex subunit Abro1</fullName>
    </recommendedName>
</protein>
<dbReference type="Pfam" id="PF21125">
    <property type="entry name" value="MPN_2A_DUB_like"/>
    <property type="match status" value="1"/>
</dbReference>
<feature type="region of interest" description="Disordered" evidence="1">
    <location>
        <begin position="273"/>
        <end position="316"/>
    </location>
</feature>